<evidence type="ECO:0000256" key="2">
    <source>
        <dbReference type="ARBA" id="ARBA00022562"/>
    </source>
</evidence>
<dbReference type="PRINTS" id="PR00235">
    <property type="entry name" value="HSVCAPSIDMCP"/>
</dbReference>
<proteinExistence type="inferred from homology"/>
<accession>A0A1X9WFF3</accession>
<evidence type="ECO:0000313" key="5">
    <source>
        <dbReference type="EMBL" id="ARS01656.1"/>
    </source>
</evidence>
<keyword evidence="1" id="KW-0167">Capsid protein</keyword>
<keyword evidence="4" id="KW-0946">Virion</keyword>
<reference evidence="5 6" key="1">
    <citation type="journal article" date="2017" name="Virology">
        <title>Genome sequence variation among isolates of monkey B virus (Macacine alphaherpesvirus 1) from captive macaques.</title>
        <authorList>
            <person name="Eberle R."/>
            <person name="Maxwell L.K."/>
            <person name="Nicholson S."/>
            <person name="Black D."/>
            <person name="Jones-Engel L."/>
        </authorList>
    </citation>
    <scope>NUCLEOTIDE SEQUENCE [LARGE SCALE GENOMIC DNA]</scope>
    <source>
        <strain evidence="5">8100812</strain>
    </source>
</reference>
<evidence type="ECO:0000313" key="6">
    <source>
        <dbReference type="Proteomes" id="UP000682190"/>
    </source>
</evidence>
<gene>
    <name evidence="5" type="primary">UL19</name>
</gene>
<keyword evidence="6" id="KW-1185">Reference proteome</keyword>
<evidence type="ECO:0000256" key="1">
    <source>
        <dbReference type="ARBA" id="ARBA00022561"/>
    </source>
</evidence>
<keyword evidence="3" id="KW-1147">T=16 icosahedral capsid protein</keyword>
<name>A0A1X9WFF3_9ALPH</name>
<keyword evidence="2" id="KW-1048">Host nucleus</keyword>
<evidence type="ECO:0000256" key="4">
    <source>
        <dbReference type="ARBA" id="ARBA00022844"/>
    </source>
</evidence>
<dbReference type="GO" id="GO:0005198">
    <property type="term" value="F:structural molecule activity"/>
    <property type="evidence" value="ECO:0007669"/>
    <property type="project" value="InterPro"/>
</dbReference>
<dbReference type="HAMAP" id="MF_04016">
    <property type="entry name" value="HSV_MCP"/>
    <property type="match status" value="1"/>
</dbReference>
<dbReference type="Proteomes" id="UP000682190">
    <property type="component" value="Segment"/>
</dbReference>
<organism evidence="5 6">
    <name type="scientific">Macacine alphaherpesvirus 2</name>
    <dbReference type="NCBI Taxonomy" id="2845554"/>
    <lineage>
        <taxon>Viruses</taxon>
        <taxon>Duplodnaviria</taxon>
        <taxon>Heunggongvirae</taxon>
        <taxon>Peploviricota</taxon>
        <taxon>Herviviricetes</taxon>
        <taxon>Herpesvirales</taxon>
        <taxon>Orthoherpesviridae</taxon>
        <taxon>Alphaherpesvirinae</taxon>
        <taxon>Simplexvirus</taxon>
        <taxon>Simplexvirus macacinealpha2</taxon>
    </lineage>
</organism>
<dbReference type="InterPro" id="IPR023233">
    <property type="entry name" value="Herpes_MCP_upper_sf"/>
</dbReference>
<dbReference type="Pfam" id="PF03122">
    <property type="entry name" value="Herpes_MCP"/>
    <property type="match status" value="1"/>
</dbReference>
<dbReference type="GO" id="GO:0039622">
    <property type="term" value="C:T=16 icosahedral viral capsid"/>
    <property type="evidence" value="ECO:0007669"/>
    <property type="project" value="UniProtKB-KW"/>
</dbReference>
<protein>
    <submittedName>
        <fullName evidence="5">Major capsid protein</fullName>
    </submittedName>
</protein>
<sequence>MAEPPAPSTAYGHAAAMVPTGSILSTIEVASHRRLFDFFAAVRSDQNSLYDVQFDALLGSYCNTLSLVRFLELGLSVACVCTKFPELAYMNEGRVQFEVHQPLIARDGPHPVEQPIHNYMTKLIDRRTLNAAFSLATEAIALLTGEALDGTRVGTHRQLRAIQQLARNVQAVLGAFERGTADQMLHVLLEKAPPLALLLPMQRYLDNGRLATRVARATLVAELKRSFCETSFFLAKAGHRREAIEAWLVDLTTATRPSVAVPRLTHADTRGRPVDGVLVTTAPVKQRLLQSFLKLADTEADVPVTYGEMVLSGTNLVTALVMGKAVRSLDDVARHLLDMQEDQLELNRETLDELESAPPTTRVRADLVTIGEKLVFLEALEKRVYAATNVPYPLVGAMDLTFVMPLGLFNPPLERFANHAGDLVPAPGQPDPRIFPPRHLFFWGKDRRVLRLSLEQAVGTVCHPSLMNVDAAVAGLNQEPVDAANPYGAYVAELPAGPAARLQEEFLETWQRRLAHGRVRWVAEGQMTPEQFVRPDNAHLPFELHPAFDFFVGVADVDLPGPRVPPAGPGAVQATWRVVNGNLPLPLCPTAFRDARGLELSVGRHVLAPATVAAVRGAFEDRGYPVAFYLIQAAIHGSEHVFCALARLVTQCIVSYWNNTRCAAFVNDYSLVSFIHTYLGGEIPEECMSVYRDLVAHVEALAQLVADFTLPGPELGGQAQAELNHLMWDAALLPPLVWDCDGLMRRERLDEHRDCRVNAGGHAPVYVAGCNIGTADFHRIDGRLLHNTQARAGDAANDRPYRPADWTVHHKIYYYAVVPAFSRGRCCTAGVRFDRVYATLQNVIVPDIAPGEECPTDPATDTAHPLHPAQLVANTLNAMLHNGRVVVDGPALLTLQIVAHNAAERTTALLCAAAADAGANTASTANMRLFDGALHAGVLLMAPQHLDQTVELGEYFYALPVHALFAGADHVMNAPGFPAGLRELARTVPLVPPTLGANHFSSIRQPVVQYVRESPAGENTLTYALMASYFKLSPVALYHQLRTGLHPGVAFTVVRQDRFVTENVLFSERASEAYFLGQLQVARHETGGGVNFTLTQPRGNVDLGVGYTATVATAAVRTAVTDMGNLPQNFYLGRGAPPLLDNAAAVFLRNAVVAGSRLGPAQPLPVFGCAQVPRTAGMDHGQDAVCEFVATPVSASLDYFRRPCNPRGRAAGGAYAGDREGDAAALMYDHSQGDPAQPCAATANPWASQRFSYGDLLYNGAYRLNGASPVLSPCFKFFTAADIAARHRSLERLIVETGSAVSTATATSDVQFKRPPGCRELVEDPCGLFQEAYPPACASDPALLRKYRDGDAQAHGPETHFMQYLIYDASPLRGLAL</sequence>
<dbReference type="SUPFAM" id="SSF103417">
    <property type="entry name" value="Major capsid protein VP5"/>
    <property type="match status" value="1"/>
</dbReference>
<dbReference type="InterPro" id="IPR000912">
    <property type="entry name" value="Herpes_MCP"/>
</dbReference>
<dbReference type="EMBL" id="KY628968">
    <property type="protein sequence ID" value="ARS01656.1"/>
    <property type="molecule type" value="Genomic_DNA"/>
</dbReference>
<evidence type="ECO:0000256" key="3">
    <source>
        <dbReference type="ARBA" id="ARBA00022680"/>
    </source>
</evidence>